<dbReference type="Proteomes" id="UP000664521">
    <property type="component" value="Unassembled WGS sequence"/>
</dbReference>
<evidence type="ECO:0000313" key="2">
    <source>
        <dbReference type="EMBL" id="CAF9921784.1"/>
    </source>
</evidence>
<sequence>MSTLMPFVRTKQHAPHLLRTVTQSRKFSAATILGATKDWDGRQPQDHVTNSDNELDIQSSASKSGKQQRAEESHPTSAATEKDTGNNNEQAKKDHPEAPGPVIGMNDERGGKGHSGGGVGD</sequence>
<keyword evidence="3" id="KW-1185">Reference proteome</keyword>
<evidence type="ECO:0000313" key="3">
    <source>
        <dbReference type="Proteomes" id="UP000664521"/>
    </source>
</evidence>
<feature type="compositionally biased region" description="Basic and acidic residues" evidence="1">
    <location>
        <begin position="68"/>
        <end position="97"/>
    </location>
</feature>
<reference evidence="2" key="1">
    <citation type="submission" date="2021-03" db="EMBL/GenBank/DDBJ databases">
        <authorList>
            <person name="Tagirdzhanova G."/>
        </authorList>
    </citation>
    <scope>NUCLEOTIDE SEQUENCE</scope>
</reference>
<evidence type="ECO:0000256" key="1">
    <source>
        <dbReference type="SAM" id="MobiDB-lite"/>
    </source>
</evidence>
<gene>
    <name evidence="2" type="ORF">HETSPECPRED_004629</name>
</gene>
<name>A0A8H3FC09_9LECA</name>
<accession>A0A8H3FC09</accession>
<feature type="region of interest" description="Disordered" evidence="1">
    <location>
        <begin position="35"/>
        <end position="121"/>
    </location>
</feature>
<organism evidence="2 3">
    <name type="scientific">Heterodermia speciosa</name>
    <dbReference type="NCBI Taxonomy" id="116794"/>
    <lineage>
        <taxon>Eukaryota</taxon>
        <taxon>Fungi</taxon>
        <taxon>Dikarya</taxon>
        <taxon>Ascomycota</taxon>
        <taxon>Pezizomycotina</taxon>
        <taxon>Lecanoromycetes</taxon>
        <taxon>OSLEUM clade</taxon>
        <taxon>Lecanoromycetidae</taxon>
        <taxon>Caliciales</taxon>
        <taxon>Physciaceae</taxon>
        <taxon>Heterodermia</taxon>
    </lineage>
</organism>
<dbReference type="AlphaFoldDB" id="A0A8H3FC09"/>
<protein>
    <submittedName>
        <fullName evidence="2">Uncharacterized protein</fullName>
    </submittedName>
</protein>
<feature type="compositionally biased region" description="Polar residues" evidence="1">
    <location>
        <begin position="46"/>
        <end position="67"/>
    </location>
</feature>
<dbReference type="EMBL" id="CAJPDS010000029">
    <property type="protein sequence ID" value="CAF9921784.1"/>
    <property type="molecule type" value="Genomic_DNA"/>
</dbReference>
<proteinExistence type="predicted"/>
<comment type="caution">
    <text evidence="2">The sequence shown here is derived from an EMBL/GenBank/DDBJ whole genome shotgun (WGS) entry which is preliminary data.</text>
</comment>
<dbReference type="OrthoDB" id="3945172at2759"/>